<keyword evidence="1" id="KW-1133">Transmembrane helix</keyword>
<keyword evidence="1" id="KW-0812">Transmembrane</keyword>
<evidence type="ECO:0000256" key="1">
    <source>
        <dbReference type="SAM" id="Phobius"/>
    </source>
</evidence>
<evidence type="ECO:0000313" key="2">
    <source>
        <dbReference type="EMBL" id="QCC00036.1"/>
    </source>
</evidence>
<feature type="transmembrane region" description="Helical" evidence="1">
    <location>
        <begin position="6"/>
        <end position="25"/>
    </location>
</feature>
<keyword evidence="1" id="KW-0472">Membrane</keyword>
<dbReference type="AlphaFoldDB" id="A0AAE5ZCX7"/>
<dbReference type="Proteomes" id="UP000296079">
    <property type="component" value="Chromosome 1"/>
</dbReference>
<protein>
    <submittedName>
        <fullName evidence="2">Uncharacterized protein</fullName>
    </submittedName>
</protein>
<accession>A0AAE5ZCX7</accession>
<organism evidence="2 3">
    <name type="scientific">Cupriavidus necator (strain ATCC 17699 / DSM 428 / KCTC 22496 / NCIMB 10442 / H16 / Stanier 337)</name>
    <name type="common">Ralstonia eutropha</name>
    <dbReference type="NCBI Taxonomy" id="381666"/>
    <lineage>
        <taxon>Bacteria</taxon>
        <taxon>Pseudomonadati</taxon>
        <taxon>Pseudomonadota</taxon>
        <taxon>Betaproteobacteria</taxon>
        <taxon>Burkholderiales</taxon>
        <taxon>Burkholderiaceae</taxon>
        <taxon>Cupriavidus</taxon>
    </lineage>
</organism>
<reference evidence="2 3" key="1">
    <citation type="submission" date="2019-04" db="EMBL/GenBank/DDBJ databases">
        <title>Long-read de novo sequencing of Cupriavidus necator H16.</title>
        <authorList>
            <person name="Little G.T."/>
            <person name="Ehsaan M."/>
            <person name="Arenas-Lopez C."/>
            <person name="Jawed K."/>
            <person name="Winzer K."/>
            <person name="Kovacs K."/>
            <person name="Malys N."/>
            <person name="Minton N.P."/>
        </authorList>
    </citation>
    <scope>NUCLEOTIDE SEQUENCE [LARGE SCALE GENOMIC DNA]</scope>
    <source>
        <strain evidence="2 3">H16</strain>
    </source>
</reference>
<dbReference type="EMBL" id="CP039287">
    <property type="protein sequence ID" value="QCC00036.1"/>
    <property type="molecule type" value="Genomic_DNA"/>
</dbReference>
<proteinExistence type="predicted"/>
<sequence>MIEFVIAAMTVLGVLFLGMAMLGKFSDVRNKALMASRYAGWERTVWTVDPGWRASHGSFASKGDEEIRSEFVQRVLGHDQAALASSDRTARRLPGGMAPMWKDHAGVDMLRNYADVTLGSGVDETPAATLKPITAAMGAANAVSAGFDLATRNLYRAEVGLSVAGDNAALRALWPGWTGFGMQDHTVLLTNAWTPEGRNGTLAVIKEAVPTSKGGVIDTALTVGLAAFGPEILKLDLGRIQPDVVPADRLGSR</sequence>
<evidence type="ECO:0000313" key="3">
    <source>
        <dbReference type="Proteomes" id="UP000296079"/>
    </source>
</evidence>
<gene>
    <name evidence="2" type="ORF">E6A55_04960</name>
</gene>
<name>A0AAE5ZCX7_CUPNH</name>
<dbReference type="RefSeq" id="WP_010809202.1">
    <property type="nucleotide sequence ID" value="NZ_CP039287.1"/>
</dbReference>